<evidence type="ECO:0000313" key="1">
    <source>
        <dbReference type="EMBL" id="MBB5639830.1"/>
    </source>
</evidence>
<proteinExistence type="predicted"/>
<dbReference type="RefSeq" id="WP_052542646.1">
    <property type="nucleotide sequence ID" value="NZ_JACHBQ010000001.1"/>
</dbReference>
<dbReference type="PANTHER" id="PTHR41700">
    <property type="entry name" value="GCN5-RELATED N-ACETYLTRANSFERASE"/>
    <property type="match status" value="1"/>
</dbReference>
<dbReference type="InterPro" id="IPR016181">
    <property type="entry name" value="Acyl_CoA_acyltransferase"/>
</dbReference>
<name>A0A7W8ZTX6_9MICO</name>
<dbReference type="OrthoDB" id="9797990at2"/>
<reference evidence="1 2" key="1">
    <citation type="submission" date="2020-08" db="EMBL/GenBank/DDBJ databases">
        <title>Sequencing the genomes of 1000 actinobacteria strains.</title>
        <authorList>
            <person name="Klenk H.-P."/>
        </authorList>
    </citation>
    <scope>NUCLEOTIDE SEQUENCE [LARGE SCALE GENOMIC DNA]</scope>
    <source>
        <strain evidence="1 2">DSM 21065</strain>
    </source>
</reference>
<gene>
    <name evidence="1" type="ORF">BJ997_000378</name>
</gene>
<evidence type="ECO:0000313" key="2">
    <source>
        <dbReference type="Proteomes" id="UP000561726"/>
    </source>
</evidence>
<dbReference type="EMBL" id="JACHBQ010000001">
    <property type="protein sequence ID" value="MBB5639830.1"/>
    <property type="molecule type" value="Genomic_DNA"/>
</dbReference>
<dbReference type="Proteomes" id="UP000561726">
    <property type="component" value="Unassembled WGS sequence"/>
</dbReference>
<sequence>MLNAKDTVDSLDQTVAMTLSTHLRSVADHAHLTATDAARSAGVSVHDERELPGFASIEALFSLVWGLPPREPPIPAELLRSISHAGCNVTAAYDSHGTLTGAAVAIVSPGDTSMYSLIAGVLPGTADRGVGFALKLHQRAWGLARGIPTMTWTFDPLVSRNARFNLTKLGAHAGEYEQDFYGPMHGAINANDDSDRLIAVWPLARQRSVDCSEARAEQPELPIFPVESVRSLGPDGDPAVIDDAGVWWCRVPEDIVRLRAQNPTLAAEWRRSIRSVFTELFAAGYVASGVTRSGWYRFVSGGQA</sequence>
<keyword evidence="1" id="KW-0808">Transferase</keyword>
<dbReference type="PANTHER" id="PTHR41700:SF1">
    <property type="entry name" value="N-ACETYLTRANSFERASE DOMAIN-CONTAINING PROTEIN"/>
    <property type="match status" value="1"/>
</dbReference>
<accession>A0A7W8ZTX6</accession>
<comment type="caution">
    <text evidence="1">The sequence shown here is derived from an EMBL/GenBank/DDBJ whole genome shotgun (WGS) entry which is preliminary data.</text>
</comment>
<organism evidence="1 2">
    <name type="scientific">Cryobacterium roopkundense</name>
    <dbReference type="NCBI Taxonomy" id="1001240"/>
    <lineage>
        <taxon>Bacteria</taxon>
        <taxon>Bacillati</taxon>
        <taxon>Actinomycetota</taxon>
        <taxon>Actinomycetes</taxon>
        <taxon>Micrococcales</taxon>
        <taxon>Microbacteriaceae</taxon>
        <taxon>Cryobacterium</taxon>
    </lineage>
</organism>
<dbReference type="SUPFAM" id="SSF55729">
    <property type="entry name" value="Acyl-CoA N-acyltransferases (Nat)"/>
    <property type="match status" value="1"/>
</dbReference>
<dbReference type="AlphaFoldDB" id="A0A7W8ZTX6"/>
<protein>
    <submittedName>
        <fullName evidence="1">Putative GNAT superfamily acetyltransferase</fullName>
    </submittedName>
</protein>
<dbReference type="InterPro" id="IPR038764">
    <property type="entry name" value="GNAT_N_AcTrfase_prd"/>
</dbReference>
<dbReference type="GO" id="GO:0016740">
    <property type="term" value="F:transferase activity"/>
    <property type="evidence" value="ECO:0007669"/>
    <property type="project" value="UniProtKB-KW"/>
</dbReference>